<proteinExistence type="predicted"/>
<sequence length="145" mass="16446">MHLSVTKTDPRDAVLLAEYGRTIQPAVYQMDNQNLLLLRQKRTLLRQYQKQRVALLNLSESFQPLPLKDATVQQSLQQMIAHFQSAIAQLKMEINQVCQQDFADQYQRLTSIKGISRTIATALIETTARAAPKWLPGFSLCESTG</sequence>
<comment type="caution">
    <text evidence="1">The sequence shown here is derived from an EMBL/GenBank/DDBJ whole genome shotgun (WGS) entry which is preliminary data.</text>
</comment>
<dbReference type="RefSeq" id="WP_381500048.1">
    <property type="nucleotide sequence ID" value="NZ_JBHUOM010000002.1"/>
</dbReference>
<organism evidence="1 2">
    <name type="scientific">Spirosoma flavum</name>
    <dbReference type="NCBI Taxonomy" id="2048557"/>
    <lineage>
        <taxon>Bacteria</taxon>
        <taxon>Pseudomonadati</taxon>
        <taxon>Bacteroidota</taxon>
        <taxon>Cytophagia</taxon>
        <taxon>Cytophagales</taxon>
        <taxon>Cytophagaceae</taxon>
        <taxon>Spirosoma</taxon>
    </lineage>
</organism>
<protein>
    <recommendedName>
        <fullName evidence="3">IS110 family transposase</fullName>
    </recommendedName>
</protein>
<name>A0ABW6AFZ8_9BACT</name>
<gene>
    <name evidence="1" type="ORF">ACFS25_11210</name>
</gene>
<reference evidence="2" key="1">
    <citation type="journal article" date="2019" name="Int. J. Syst. Evol. Microbiol.">
        <title>The Global Catalogue of Microorganisms (GCM) 10K type strain sequencing project: providing services to taxonomists for standard genome sequencing and annotation.</title>
        <authorList>
            <consortium name="The Broad Institute Genomics Platform"/>
            <consortium name="The Broad Institute Genome Sequencing Center for Infectious Disease"/>
            <person name="Wu L."/>
            <person name="Ma J."/>
        </authorList>
    </citation>
    <scope>NUCLEOTIDE SEQUENCE [LARGE SCALE GENOMIC DNA]</scope>
    <source>
        <strain evidence="2">KCTC 52490</strain>
    </source>
</reference>
<evidence type="ECO:0000313" key="2">
    <source>
        <dbReference type="Proteomes" id="UP001597512"/>
    </source>
</evidence>
<evidence type="ECO:0008006" key="3">
    <source>
        <dbReference type="Google" id="ProtNLM"/>
    </source>
</evidence>
<dbReference type="Proteomes" id="UP001597512">
    <property type="component" value="Unassembled WGS sequence"/>
</dbReference>
<evidence type="ECO:0000313" key="1">
    <source>
        <dbReference type="EMBL" id="MFD2934352.1"/>
    </source>
</evidence>
<accession>A0ABW6AFZ8</accession>
<keyword evidence="2" id="KW-1185">Reference proteome</keyword>
<dbReference type="EMBL" id="JBHUOM010000002">
    <property type="protein sequence ID" value="MFD2934352.1"/>
    <property type="molecule type" value="Genomic_DNA"/>
</dbReference>